<dbReference type="PROSITE" id="PS50842">
    <property type="entry name" value="EXPANSIN_EG45"/>
    <property type="match status" value="1"/>
</dbReference>
<dbReference type="Gene3D" id="2.40.40.10">
    <property type="entry name" value="RlpA-like domain"/>
    <property type="match status" value="1"/>
</dbReference>
<reference evidence="2" key="1">
    <citation type="submission" date="2019-07" db="EMBL/GenBank/DDBJ databases">
        <title>Hyphodiscus hymeniophilus genome sequencing and assembly.</title>
        <authorList>
            <person name="Kramer G."/>
            <person name="Nodwell J."/>
        </authorList>
    </citation>
    <scope>NUCLEOTIDE SEQUENCE</scope>
    <source>
        <strain evidence="2">ATCC 34498</strain>
    </source>
</reference>
<dbReference type="CDD" id="cd22278">
    <property type="entry name" value="DPBB_GH45_endoglucanase"/>
    <property type="match status" value="1"/>
</dbReference>
<comment type="caution">
    <text evidence="2">The sequence shown here is derived from an EMBL/GenBank/DDBJ whole genome shotgun (WGS) entry which is preliminary data.</text>
</comment>
<proteinExistence type="predicted"/>
<name>A0A9P6SJQ8_9HELO</name>
<dbReference type="Pfam" id="PF22514">
    <property type="entry name" value="EXPB1_D1"/>
    <property type="match status" value="1"/>
</dbReference>
<gene>
    <name evidence="2" type="ORF">D0Z07_9095</name>
</gene>
<evidence type="ECO:0000259" key="1">
    <source>
        <dbReference type="PROSITE" id="PS50842"/>
    </source>
</evidence>
<keyword evidence="3" id="KW-1185">Reference proteome</keyword>
<evidence type="ECO:0000313" key="2">
    <source>
        <dbReference type="EMBL" id="KAG0645054.1"/>
    </source>
</evidence>
<accession>A0A9P6SJQ8</accession>
<sequence length="148" mass="15209">MKFTSLHPMLGVTISVNALQATTTLGISSGVYTAAASQALYDSSGLSWCGSGCGKCYQLTSTGSAPCSGCGTGGASGQSIIVMVTNLCPNNGNAQWCPTVGGKNQYGYSYHFDINAESEVFGDNPVVNFEEVACPSAATSDYRQCVCA</sequence>
<protein>
    <recommendedName>
        <fullName evidence="1">Expansin-like EG45 domain-containing protein</fullName>
    </recommendedName>
</protein>
<dbReference type="SUPFAM" id="SSF50685">
    <property type="entry name" value="Barwin-like endoglucanases"/>
    <property type="match status" value="1"/>
</dbReference>
<dbReference type="OrthoDB" id="5823761at2759"/>
<feature type="domain" description="Expansin-like EG45" evidence="1">
    <location>
        <begin position="50"/>
        <end position="148"/>
    </location>
</feature>
<dbReference type="Proteomes" id="UP000785200">
    <property type="component" value="Unassembled WGS sequence"/>
</dbReference>
<dbReference type="InterPro" id="IPR036908">
    <property type="entry name" value="RlpA-like_sf"/>
</dbReference>
<dbReference type="EMBL" id="VNKQ01000020">
    <property type="protein sequence ID" value="KAG0645054.1"/>
    <property type="molecule type" value="Genomic_DNA"/>
</dbReference>
<evidence type="ECO:0000313" key="3">
    <source>
        <dbReference type="Proteomes" id="UP000785200"/>
    </source>
</evidence>
<dbReference type="AlphaFoldDB" id="A0A9P6SJQ8"/>
<dbReference type="InterPro" id="IPR007112">
    <property type="entry name" value="Expansin/allergen_DPBB_dom"/>
</dbReference>
<organism evidence="2 3">
    <name type="scientific">Hyphodiscus hymeniophilus</name>
    <dbReference type="NCBI Taxonomy" id="353542"/>
    <lineage>
        <taxon>Eukaryota</taxon>
        <taxon>Fungi</taxon>
        <taxon>Dikarya</taxon>
        <taxon>Ascomycota</taxon>
        <taxon>Pezizomycotina</taxon>
        <taxon>Leotiomycetes</taxon>
        <taxon>Helotiales</taxon>
        <taxon>Hyphodiscaceae</taxon>
        <taxon>Hyphodiscus</taxon>
    </lineage>
</organism>